<dbReference type="Proteomes" id="UP000325577">
    <property type="component" value="Linkage Group LG16"/>
</dbReference>
<proteinExistence type="predicted"/>
<sequence length="188" mass="20043">MLPHFNSHPYHPNQIQTDGTSASAAQQVMPSNHCQGNHSSILPNSVQIQSHMGLINPQIVIPFNNSNTHWTSGTVAMPNRPISLSSACFMNATNHHPPLQNGVPLLGSAGVMSYPGQCQGVFGNQNLNSVTTFPVQNMHSGQTMNTTNPSQPPESNAKYESVCSNANAKLCSSCTLWSASVPKSTFSG</sequence>
<name>A0A5J5B3F3_9ASTE</name>
<dbReference type="AlphaFoldDB" id="A0A5J5B3F3"/>
<reference evidence="2 3" key="1">
    <citation type="submission" date="2019-09" db="EMBL/GenBank/DDBJ databases">
        <title>A chromosome-level genome assembly of the Chinese tupelo Nyssa sinensis.</title>
        <authorList>
            <person name="Yang X."/>
            <person name="Kang M."/>
            <person name="Yang Y."/>
            <person name="Xiong H."/>
            <person name="Wang M."/>
            <person name="Zhang Z."/>
            <person name="Wang Z."/>
            <person name="Wu H."/>
            <person name="Ma T."/>
            <person name="Liu J."/>
            <person name="Xi Z."/>
        </authorList>
    </citation>
    <scope>NUCLEOTIDE SEQUENCE [LARGE SCALE GENOMIC DNA]</scope>
    <source>
        <strain evidence="2">J267</strain>
        <tissue evidence="2">Leaf</tissue>
    </source>
</reference>
<feature type="region of interest" description="Disordered" evidence="1">
    <location>
        <begin position="1"/>
        <end position="41"/>
    </location>
</feature>
<evidence type="ECO:0000256" key="1">
    <source>
        <dbReference type="SAM" id="MobiDB-lite"/>
    </source>
</evidence>
<dbReference type="OrthoDB" id="273070at2759"/>
<accession>A0A5J5B3F3</accession>
<protein>
    <submittedName>
        <fullName evidence="2">Uncharacterized protein</fullName>
    </submittedName>
</protein>
<evidence type="ECO:0000313" key="3">
    <source>
        <dbReference type="Proteomes" id="UP000325577"/>
    </source>
</evidence>
<evidence type="ECO:0000313" key="2">
    <source>
        <dbReference type="EMBL" id="KAA8537074.1"/>
    </source>
</evidence>
<gene>
    <name evidence="2" type="ORF">F0562_029552</name>
</gene>
<keyword evidence="3" id="KW-1185">Reference proteome</keyword>
<organism evidence="2 3">
    <name type="scientific">Nyssa sinensis</name>
    <dbReference type="NCBI Taxonomy" id="561372"/>
    <lineage>
        <taxon>Eukaryota</taxon>
        <taxon>Viridiplantae</taxon>
        <taxon>Streptophyta</taxon>
        <taxon>Embryophyta</taxon>
        <taxon>Tracheophyta</taxon>
        <taxon>Spermatophyta</taxon>
        <taxon>Magnoliopsida</taxon>
        <taxon>eudicotyledons</taxon>
        <taxon>Gunneridae</taxon>
        <taxon>Pentapetalae</taxon>
        <taxon>asterids</taxon>
        <taxon>Cornales</taxon>
        <taxon>Nyssaceae</taxon>
        <taxon>Nyssa</taxon>
    </lineage>
</organism>
<feature type="compositionally biased region" description="Polar residues" evidence="1">
    <location>
        <begin position="13"/>
        <end position="41"/>
    </location>
</feature>
<dbReference type="EMBL" id="CM018039">
    <property type="protein sequence ID" value="KAA8537074.1"/>
    <property type="molecule type" value="Genomic_DNA"/>
</dbReference>